<dbReference type="EMBL" id="UPTC01003439">
    <property type="protein sequence ID" value="VBB34393.1"/>
    <property type="molecule type" value="Genomic_DNA"/>
</dbReference>
<protein>
    <submittedName>
        <fullName evidence="1">Uncharacterized protein</fullName>
    </submittedName>
</protein>
<sequence length="130" mass="14695">MLAYVLDDSNNELEEVQCHISKVILHSLLKCLDRYATSFDYLVICVSVENIVVNRDNSFTIFGNSLLVHKKRDIRPNEVEPVYVTNAISIPDLVKTILIGEVAEGAECLIRGDESDEPIRSHIFRTCENS</sequence>
<accession>A0A498SW80</accession>
<evidence type="ECO:0000313" key="1">
    <source>
        <dbReference type="EMBL" id="VBB34393.1"/>
    </source>
</evidence>
<dbReference type="Proteomes" id="UP000276991">
    <property type="component" value="Unassembled WGS sequence"/>
</dbReference>
<evidence type="ECO:0000313" key="2">
    <source>
        <dbReference type="Proteomes" id="UP000276991"/>
    </source>
</evidence>
<organism evidence="1 2">
    <name type="scientific">Acanthocheilonema viteae</name>
    <name type="common">Filarial nematode worm</name>
    <name type="synonym">Dipetalonema viteae</name>
    <dbReference type="NCBI Taxonomy" id="6277"/>
    <lineage>
        <taxon>Eukaryota</taxon>
        <taxon>Metazoa</taxon>
        <taxon>Ecdysozoa</taxon>
        <taxon>Nematoda</taxon>
        <taxon>Chromadorea</taxon>
        <taxon>Rhabditida</taxon>
        <taxon>Spirurina</taxon>
        <taxon>Spiruromorpha</taxon>
        <taxon>Filarioidea</taxon>
        <taxon>Onchocercidae</taxon>
        <taxon>Acanthocheilonema</taxon>
    </lineage>
</organism>
<name>A0A498SW80_ACAVI</name>
<keyword evidence="2" id="KW-1185">Reference proteome</keyword>
<proteinExistence type="predicted"/>
<reference evidence="1 2" key="1">
    <citation type="submission" date="2018-08" db="EMBL/GenBank/DDBJ databases">
        <authorList>
            <person name="Laetsch R D."/>
            <person name="Stevens L."/>
            <person name="Kumar S."/>
            <person name="Blaxter L. M."/>
        </authorList>
    </citation>
    <scope>NUCLEOTIDE SEQUENCE [LARGE SCALE GENOMIC DNA]</scope>
</reference>
<dbReference type="AlphaFoldDB" id="A0A498SW80"/>
<gene>
    <name evidence="1" type="ORF">NAV_LOCUS9184</name>
</gene>